<reference evidence="3" key="2">
    <citation type="submission" date="2015-01" db="EMBL/GenBank/DDBJ databases">
        <title>Evolutionary Origins and Diversification of the Mycorrhizal Mutualists.</title>
        <authorList>
            <consortium name="DOE Joint Genome Institute"/>
            <consortium name="Mycorrhizal Genomics Consortium"/>
            <person name="Kohler A."/>
            <person name="Kuo A."/>
            <person name="Nagy L.G."/>
            <person name="Floudas D."/>
            <person name="Copeland A."/>
            <person name="Barry K.W."/>
            <person name="Cichocki N."/>
            <person name="Veneault-Fourrey C."/>
            <person name="LaButti K."/>
            <person name="Lindquist E.A."/>
            <person name="Lipzen A."/>
            <person name="Lundell T."/>
            <person name="Morin E."/>
            <person name="Murat C."/>
            <person name="Riley R."/>
            <person name="Ohm R."/>
            <person name="Sun H."/>
            <person name="Tunlid A."/>
            <person name="Henrissat B."/>
            <person name="Grigoriev I.V."/>
            <person name="Hibbett D.S."/>
            <person name="Martin F."/>
        </authorList>
    </citation>
    <scope>NUCLEOTIDE SEQUENCE [LARGE SCALE GENOMIC DNA]</scope>
    <source>
        <strain evidence="3">MAFF 305830</strain>
    </source>
</reference>
<dbReference type="Gene3D" id="3.80.10.10">
    <property type="entry name" value="Ribonuclease Inhibitor"/>
    <property type="match status" value="1"/>
</dbReference>
<dbReference type="STRING" id="933852.A0A0C3B764"/>
<dbReference type="HOGENOM" id="CLU_007608_0_0_1"/>
<dbReference type="InterPro" id="IPR032675">
    <property type="entry name" value="LRR_dom_sf"/>
</dbReference>
<organism evidence="2 3">
    <name type="scientific">Serendipita vermifera MAFF 305830</name>
    <dbReference type="NCBI Taxonomy" id="933852"/>
    <lineage>
        <taxon>Eukaryota</taxon>
        <taxon>Fungi</taxon>
        <taxon>Dikarya</taxon>
        <taxon>Basidiomycota</taxon>
        <taxon>Agaricomycotina</taxon>
        <taxon>Agaricomycetes</taxon>
        <taxon>Sebacinales</taxon>
        <taxon>Serendipitaceae</taxon>
        <taxon>Serendipita</taxon>
    </lineage>
</organism>
<evidence type="ECO:0000313" key="2">
    <source>
        <dbReference type="EMBL" id="KIM32650.1"/>
    </source>
</evidence>
<evidence type="ECO:0000256" key="1">
    <source>
        <dbReference type="SAM" id="Coils"/>
    </source>
</evidence>
<gene>
    <name evidence="2" type="ORF">M408DRAFT_326420</name>
</gene>
<dbReference type="SUPFAM" id="SSF52047">
    <property type="entry name" value="RNI-like"/>
    <property type="match status" value="1"/>
</dbReference>
<dbReference type="EMBL" id="KN824279">
    <property type="protein sequence ID" value="KIM32650.1"/>
    <property type="molecule type" value="Genomic_DNA"/>
</dbReference>
<keyword evidence="3" id="KW-1185">Reference proteome</keyword>
<proteinExistence type="predicted"/>
<reference evidence="2 3" key="1">
    <citation type="submission" date="2014-04" db="EMBL/GenBank/DDBJ databases">
        <authorList>
            <consortium name="DOE Joint Genome Institute"/>
            <person name="Kuo A."/>
            <person name="Zuccaro A."/>
            <person name="Kohler A."/>
            <person name="Nagy L.G."/>
            <person name="Floudas D."/>
            <person name="Copeland A."/>
            <person name="Barry K.W."/>
            <person name="Cichocki N."/>
            <person name="Veneault-Fourrey C."/>
            <person name="LaButti K."/>
            <person name="Lindquist E.A."/>
            <person name="Lipzen A."/>
            <person name="Lundell T."/>
            <person name="Morin E."/>
            <person name="Murat C."/>
            <person name="Sun H."/>
            <person name="Tunlid A."/>
            <person name="Henrissat B."/>
            <person name="Grigoriev I.V."/>
            <person name="Hibbett D.S."/>
            <person name="Martin F."/>
            <person name="Nordberg H.P."/>
            <person name="Cantor M.N."/>
            <person name="Hua S.X."/>
        </authorList>
    </citation>
    <scope>NUCLEOTIDE SEQUENCE [LARGE SCALE GENOMIC DNA]</scope>
    <source>
        <strain evidence="2 3">MAFF 305830</strain>
    </source>
</reference>
<evidence type="ECO:0000313" key="3">
    <source>
        <dbReference type="Proteomes" id="UP000054097"/>
    </source>
</evidence>
<feature type="coiled-coil region" evidence="1">
    <location>
        <begin position="25"/>
        <end position="70"/>
    </location>
</feature>
<dbReference type="OrthoDB" id="3208947at2759"/>
<dbReference type="Proteomes" id="UP000054097">
    <property type="component" value="Unassembled WGS sequence"/>
</dbReference>
<keyword evidence="1" id="KW-0175">Coiled coil</keyword>
<protein>
    <submittedName>
        <fullName evidence="2">Uncharacterized protein</fullName>
    </submittedName>
</protein>
<dbReference type="AlphaFoldDB" id="A0A0C3B764"/>
<name>A0A0C3B764_SERVB</name>
<sequence>MTRITEGLPKRRIYPTDCLPSAQQIAAAKEDLREDKAALHRLKKLEEAALAELDEKKKRINERIKTYHAERDVIRANQTAALSYVAPIRRLPLEIYREIFLVANSLDHHGRTPWHVSAVCRLWRKMALSIPNLWSHIRFHGSLATSPDLIRIWVERSGSTVLLDIDIELSRRRRLTQSSLSPWKHSSQQATPRRIVHSLLRMREIRHPSSPTSDDALHRDATQWGHVALFYLTAQKHRWRSFSFESLDVTVEALQTLHGPFPKLREFTVRCNDNTCRPQNWPWFIGQSGGTHTPALRNLTLDHVNFSWSSGVFTGLTHLRLHSPAPLIYHPHPASMDAVFGLLLNNPKLQVLDLSVQALQSSVLPHVETLSLPELHTLSLEGAPHFITLLQHLCLERLQTVNIRFDVPQNLDFGEAFRDLLARSNFPPVTSLSVQHPYRMQETNLVYLECLADLQELSVSRLSVQDLVTALELPSPNGDGMMLCPSLIKLTMQNCPGRRDLESVMPKLVRFVEKRTELAASGIKKHLRTLKIFNCGVSITGPQEAWLKSRLKEFVLDEYPSSILPDHNYQDWVM</sequence>
<accession>A0A0C3B764</accession>